<evidence type="ECO:0000256" key="7">
    <source>
        <dbReference type="ARBA" id="ARBA00022475"/>
    </source>
</evidence>
<accession>A0A6P8EXW2</accession>
<feature type="region of interest" description="Disordered" evidence="23">
    <location>
        <begin position="13"/>
        <end position="68"/>
    </location>
</feature>
<evidence type="ECO:0000256" key="2">
    <source>
        <dbReference type="ARBA" id="ARBA00004342"/>
    </source>
</evidence>
<evidence type="ECO:0000256" key="11">
    <source>
        <dbReference type="ARBA" id="ARBA00023018"/>
    </source>
</evidence>
<dbReference type="Pfam" id="PF03285">
    <property type="entry name" value="Paralemmin"/>
    <property type="match status" value="2"/>
</dbReference>
<evidence type="ECO:0000256" key="12">
    <source>
        <dbReference type="ARBA" id="ARBA00023054"/>
    </source>
</evidence>
<dbReference type="GO" id="GO:0030424">
    <property type="term" value="C:axon"/>
    <property type="evidence" value="ECO:0007669"/>
    <property type="project" value="UniProtKB-SubCell"/>
</dbReference>
<evidence type="ECO:0000256" key="9">
    <source>
        <dbReference type="ARBA" id="ARBA00022553"/>
    </source>
</evidence>
<feature type="compositionally biased region" description="Basic and acidic residues" evidence="23">
    <location>
        <begin position="21"/>
        <end position="37"/>
    </location>
</feature>
<evidence type="ECO:0000256" key="22">
    <source>
        <dbReference type="ARBA" id="ARBA00041963"/>
    </source>
</evidence>
<feature type="region of interest" description="Disordered" evidence="23">
    <location>
        <begin position="94"/>
        <end position="131"/>
    </location>
</feature>
<dbReference type="Proteomes" id="UP000515152">
    <property type="component" value="Chromosome 22"/>
</dbReference>
<evidence type="ECO:0000256" key="17">
    <source>
        <dbReference type="ARBA" id="ARBA00023289"/>
    </source>
</evidence>
<dbReference type="GO" id="GO:0016327">
    <property type="term" value="C:apicolateral plasma membrane"/>
    <property type="evidence" value="ECO:0007669"/>
    <property type="project" value="UniProtKB-SubCell"/>
</dbReference>
<keyword evidence="15" id="KW-0966">Cell projection</keyword>
<dbReference type="KEGG" id="char:105908494"/>
<evidence type="ECO:0000256" key="21">
    <source>
        <dbReference type="ARBA" id="ARBA00040790"/>
    </source>
</evidence>
<dbReference type="GO" id="GO:0043197">
    <property type="term" value="C:dendritic spine"/>
    <property type="evidence" value="ECO:0007669"/>
    <property type="project" value="UniProtKB-SubCell"/>
</dbReference>
<protein>
    <recommendedName>
        <fullName evidence="21">Paralemmin-1</fullName>
    </recommendedName>
    <alternativeName>
        <fullName evidence="22">Paralemmin</fullName>
    </alternativeName>
</protein>
<dbReference type="CTD" id="393573"/>
<dbReference type="RefSeq" id="XP_031415727.1">
    <property type="nucleotide sequence ID" value="XM_031559867.2"/>
</dbReference>
<evidence type="ECO:0000256" key="6">
    <source>
        <dbReference type="ARBA" id="ARBA00005756"/>
    </source>
</evidence>
<keyword evidence="12" id="KW-0175">Coiled coil</keyword>
<sequence>MSENLTQEERLQAIGEKRKRQAEIENKRRQLEEDRRQLQHLKSKGLRERWLLDGAPSGGAEEDETQQRLRADEIKTKLLEHSVVRLEQELDELETGVPAKKPTGDANGDSVKVENGVQQPSPNATGDSTGKKHIMGIEAKLQCTNPDSAIENASAEHPVTMVFMGYKNVEDEAETEKALGLDGNTVKAEFVVIEDGESKAPNEGAKGQAPPNGSAAEKEKGQEEATEKGDKTDEEKEKEKKSCKCCSIM</sequence>
<evidence type="ECO:0000256" key="20">
    <source>
        <dbReference type="ARBA" id="ARBA00038823"/>
    </source>
</evidence>
<evidence type="ECO:0000256" key="16">
    <source>
        <dbReference type="ARBA" id="ARBA00023288"/>
    </source>
</evidence>
<evidence type="ECO:0000256" key="4">
    <source>
        <dbReference type="ARBA" id="ARBA00004527"/>
    </source>
</evidence>
<evidence type="ECO:0000256" key="1">
    <source>
        <dbReference type="ARBA" id="ARBA00004279"/>
    </source>
</evidence>
<proteinExistence type="inferred from homology"/>
<evidence type="ECO:0000256" key="19">
    <source>
        <dbReference type="ARBA" id="ARBA00037871"/>
    </source>
</evidence>
<feature type="compositionally biased region" description="Polar residues" evidence="23">
    <location>
        <begin position="116"/>
        <end position="128"/>
    </location>
</feature>
<dbReference type="PANTHER" id="PTHR10498:SF6">
    <property type="entry name" value="PARALEMMIN-1"/>
    <property type="match status" value="1"/>
</dbReference>
<feature type="region of interest" description="Disordered" evidence="23">
    <location>
        <begin position="193"/>
        <end position="249"/>
    </location>
</feature>
<reference evidence="25" key="1">
    <citation type="submission" date="2025-08" db="UniProtKB">
        <authorList>
            <consortium name="RefSeq"/>
        </authorList>
    </citation>
    <scope>IDENTIFICATION</scope>
</reference>
<evidence type="ECO:0000256" key="14">
    <source>
        <dbReference type="ARBA" id="ARBA00023139"/>
    </source>
</evidence>
<comment type="subunit">
    <text evidence="20">Interacts with dopamine receptor DRD3.</text>
</comment>
<dbReference type="GO" id="GO:0016323">
    <property type="term" value="C:basolateral plasma membrane"/>
    <property type="evidence" value="ECO:0007669"/>
    <property type="project" value="UniProtKB-SubCell"/>
</dbReference>
<evidence type="ECO:0000256" key="5">
    <source>
        <dbReference type="ARBA" id="ARBA00004552"/>
    </source>
</evidence>
<keyword evidence="11" id="KW-0770">Synapse</keyword>
<evidence type="ECO:0000313" key="24">
    <source>
        <dbReference type="Proteomes" id="UP000515152"/>
    </source>
</evidence>
<evidence type="ECO:0000256" key="18">
    <source>
        <dbReference type="ARBA" id="ARBA00037796"/>
    </source>
</evidence>
<keyword evidence="13" id="KW-0472">Membrane</keyword>
<evidence type="ECO:0000256" key="3">
    <source>
        <dbReference type="ARBA" id="ARBA00004489"/>
    </source>
</evidence>
<keyword evidence="16" id="KW-0449">Lipoprotein</keyword>
<comment type="subcellular location">
    <subcellularLocation>
        <location evidence="18">Apicolateral cell membrane</location>
        <topology evidence="18">Lipid-anchor</topology>
    </subcellularLocation>
    <subcellularLocation>
        <location evidence="19">Basolateral cell membrane</location>
        <topology evidence="19">Lipid-anchor</topology>
    </subcellularLocation>
    <subcellularLocation>
        <location evidence="2">Cell membrane</location>
        <topology evidence="2">Lipid-anchor</topology>
        <orientation evidence="2">Cytoplasmic side</orientation>
    </subcellularLocation>
    <subcellularLocation>
        <location evidence="3">Cell projection</location>
        <location evidence="3">Axon</location>
    </subcellularLocation>
    <subcellularLocation>
        <location evidence="1">Cell projection</location>
        <location evidence="1">Dendrite</location>
    </subcellularLocation>
    <subcellularLocation>
        <location evidence="5">Cell projection</location>
        <location evidence="5">Dendritic spine</location>
    </subcellularLocation>
    <subcellularLocation>
        <location evidence="4">Cell projection</location>
        <location evidence="4">Filopodium membrane</location>
        <topology evidence="4">Lipid-anchor</topology>
    </subcellularLocation>
</comment>
<keyword evidence="9" id="KW-0597">Phosphoprotein</keyword>
<dbReference type="AlphaFoldDB" id="A0A6P8EXW2"/>
<dbReference type="GeneID" id="105908494"/>
<gene>
    <name evidence="25" type="primary">palm1b</name>
</gene>
<evidence type="ECO:0000256" key="13">
    <source>
        <dbReference type="ARBA" id="ARBA00023136"/>
    </source>
</evidence>
<evidence type="ECO:0000256" key="8">
    <source>
        <dbReference type="ARBA" id="ARBA00022481"/>
    </source>
</evidence>
<dbReference type="PANTHER" id="PTHR10498">
    <property type="entry name" value="PARALEMMIN-RELATED"/>
    <property type="match status" value="1"/>
</dbReference>
<keyword evidence="8" id="KW-0488">Methylation</keyword>
<keyword evidence="17" id="KW-0636">Prenylation</keyword>
<evidence type="ECO:0000256" key="15">
    <source>
        <dbReference type="ARBA" id="ARBA00023273"/>
    </source>
</evidence>
<feature type="compositionally biased region" description="Basic and acidic residues" evidence="23">
    <location>
        <begin position="216"/>
        <end position="242"/>
    </location>
</feature>
<comment type="similarity">
    <text evidence="6">Belongs to the paralemmin family.</text>
</comment>
<keyword evidence="7" id="KW-1003">Cell membrane</keyword>
<keyword evidence="14" id="KW-0564">Palmitate</keyword>
<dbReference type="GO" id="GO:0031527">
    <property type="term" value="C:filopodium membrane"/>
    <property type="evidence" value="ECO:0007669"/>
    <property type="project" value="UniProtKB-SubCell"/>
</dbReference>
<dbReference type="InterPro" id="IPR004965">
    <property type="entry name" value="Paralemmin"/>
</dbReference>
<keyword evidence="24" id="KW-1185">Reference proteome</keyword>
<evidence type="ECO:0000256" key="23">
    <source>
        <dbReference type="SAM" id="MobiDB-lite"/>
    </source>
</evidence>
<organism evidence="24 25">
    <name type="scientific">Clupea harengus</name>
    <name type="common">Atlantic herring</name>
    <dbReference type="NCBI Taxonomy" id="7950"/>
    <lineage>
        <taxon>Eukaryota</taxon>
        <taxon>Metazoa</taxon>
        <taxon>Chordata</taxon>
        <taxon>Craniata</taxon>
        <taxon>Vertebrata</taxon>
        <taxon>Euteleostomi</taxon>
        <taxon>Actinopterygii</taxon>
        <taxon>Neopterygii</taxon>
        <taxon>Teleostei</taxon>
        <taxon>Clupei</taxon>
        <taxon>Clupeiformes</taxon>
        <taxon>Clupeoidei</taxon>
        <taxon>Clupeidae</taxon>
        <taxon>Clupea</taxon>
    </lineage>
</organism>
<dbReference type="GO" id="GO:0008360">
    <property type="term" value="P:regulation of cell shape"/>
    <property type="evidence" value="ECO:0007669"/>
    <property type="project" value="UniProtKB-KW"/>
</dbReference>
<evidence type="ECO:0000256" key="10">
    <source>
        <dbReference type="ARBA" id="ARBA00022960"/>
    </source>
</evidence>
<evidence type="ECO:0000313" key="25">
    <source>
        <dbReference type="RefSeq" id="XP_031415727.1"/>
    </source>
</evidence>
<name>A0A6P8EXW2_CLUHA</name>
<keyword evidence="10" id="KW-0133">Cell shape</keyword>
<dbReference type="OrthoDB" id="9934905at2759"/>